<comment type="caution">
    <text evidence="2">The sequence shown here is derived from an EMBL/GenBank/DDBJ whole genome shotgun (WGS) entry which is preliminary data.</text>
</comment>
<dbReference type="Proteomes" id="UP000724874">
    <property type="component" value="Unassembled WGS sequence"/>
</dbReference>
<keyword evidence="3" id="KW-1185">Reference proteome</keyword>
<evidence type="ECO:0000313" key="3">
    <source>
        <dbReference type="Proteomes" id="UP000724874"/>
    </source>
</evidence>
<reference evidence="2" key="1">
    <citation type="submission" date="2020-11" db="EMBL/GenBank/DDBJ databases">
        <authorList>
            <consortium name="DOE Joint Genome Institute"/>
            <person name="Ahrendt S."/>
            <person name="Riley R."/>
            <person name="Andreopoulos W."/>
            <person name="LaButti K."/>
            <person name="Pangilinan J."/>
            <person name="Ruiz-duenas F.J."/>
            <person name="Barrasa J.M."/>
            <person name="Sanchez-Garcia M."/>
            <person name="Camarero S."/>
            <person name="Miyauchi S."/>
            <person name="Serrano A."/>
            <person name="Linde D."/>
            <person name="Babiker R."/>
            <person name="Drula E."/>
            <person name="Ayuso-Fernandez I."/>
            <person name="Pacheco R."/>
            <person name="Padilla G."/>
            <person name="Ferreira P."/>
            <person name="Barriuso J."/>
            <person name="Kellner H."/>
            <person name="Castanera R."/>
            <person name="Alfaro M."/>
            <person name="Ramirez L."/>
            <person name="Pisabarro A.G."/>
            <person name="Kuo A."/>
            <person name="Tritt A."/>
            <person name="Lipzen A."/>
            <person name="He G."/>
            <person name="Yan M."/>
            <person name="Ng V."/>
            <person name="Cullen D."/>
            <person name="Martin F."/>
            <person name="Rosso M.-N."/>
            <person name="Henrissat B."/>
            <person name="Hibbett D."/>
            <person name="Martinez A.T."/>
            <person name="Grigoriev I.V."/>
        </authorList>
    </citation>
    <scope>NUCLEOTIDE SEQUENCE</scope>
    <source>
        <strain evidence="2">AH 44721</strain>
    </source>
</reference>
<sequence>MHPQILSSLLTSESPMNGSFPQAPAHSKPFKSASHGLGPWLASLQGIYALPAASRHTFPVTSGVLLGG</sequence>
<name>A0A9P5NV87_GYMJU</name>
<evidence type="ECO:0000256" key="1">
    <source>
        <dbReference type="SAM" id="MobiDB-lite"/>
    </source>
</evidence>
<organism evidence="2 3">
    <name type="scientific">Gymnopilus junonius</name>
    <name type="common">Spectacular rustgill mushroom</name>
    <name type="synonym">Gymnopilus spectabilis subsp. junonius</name>
    <dbReference type="NCBI Taxonomy" id="109634"/>
    <lineage>
        <taxon>Eukaryota</taxon>
        <taxon>Fungi</taxon>
        <taxon>Dikarya</taxon>
        <taxon>Basidiomycota</taxon>
        <taxon>Agaricomycotina</taxon>
        <taxon>Agaricomycetes</taxon>
        <taxon>Agaricomycetidae</taxon>
        <taxon>Agaricales</taxon>
        <taxon>Agaricineae</taxon>
        <taxon>Hymenogastraceae</taxon>
        <taxon>Gymnopilus</taxon>
    </lineage>
</organism>
<protein>
    <submittedName>
        <fullName evidence="2">Uncharacterized protein</fullName>
    </submittedName>
</protein>
<evidence type="ECO:0000313" key="2">
    <source>
        <dbReference type="EMBL" id="KAF8905274.1"/>
    </source>
</evidence>
<proteinExistence type="predicted"/>
<feature type="compositionally biased region" description="Polar residues" evidence="1">
    <location>
        <begin position="1"/>
        <end position="20"/>
    </location>
</feature>
<feature type="non-terminal residue" evidence="2">
    <location>
        <position position="68"/>
    </location>
</feature>
<gene>
    <name evidence="2" type="ORF">CPB84DRAFT_1772105</name>
</gene>
<dbReference type="EMBL" id="JADNYJ010000023">
    <property type="protein sequence ID" value="KAF8905274.1"/>
    <property type="molecule type" value="Genomic_DNA"/>
</dbReference>
<feature type="region of interest" description="Disordered" evidence="1">
    <location>
        <begin position="1"/>
        <end position="32"/>
    </location>
</feature>
<accession>A0A9P5NV87</accession>
<dbReference type="AlphaFoldDB" id="A0A9P5NV87"/>